<dbReference type="SUPFAM" id="SSF52402">
    <property type="entry name" value="Adenine nucleotide alpha hydrolases-like"/>
    <property type="match status" value="1"/>
</dbReference>
<feature type="binding site" evidence="6">
    <location>
        <begin position="249"/>
        <end position="250"/>
    </location>
    <ligand>
        <name>FAD</name>
        <dbReference type="ChEBI" id="CHEBI:57692"/>
    </ligand>
</feature>
<accession>A0A4Y8WWZ7</accession>
<dbReference type="GO" id="GO:0050660">
    <property type="term" value="F:flavin adenine dinucleotide binding"/>
    <property type="evidence" value="ECO:0007669"/>
    <property type="project" value="InterPro"/>
</dbReference>
<dbReference type="SMART" id="SM00893">
    <property type="entry name" value="ETF"/>
    <property type="match status" value="1"/>
</dbReference>
<organism evidence="8 9">
    <name type="scientific">Micrococcus flavus</name>
    <dbReference type="NCBI Taxonomy" id="384602"/>
    <lineage>
        <taxon>Bacteria</taxon>
        <taxon>Bacillati</taxon>
        <taxon>Actinomycetota</taxon>
        <taxon>Actinomycetes</taxon>
        <taxon>Micrococcales</taxon>
        <taxon>Micrococcaceae</taxon>
        <taxon>Micrococcus</taxon>
    </lineage>
</organism>
<dbReference type="RefSeq" id="WP_135030693.1">
    <property type="nucleotide sequence ID" value="NZ_BMLA01000011.1"/>
</dbReference>
<dbReference type="OrthoDB" id="9770286at2"/>
<comment type="function">
    <text evidence="5">The electron transfer flavoprotein serves as a specific electron acceptor for other dehydrogenases. It transfers the electrons to the main respiratory chain via ETF-ubiquinone oxidoreductase (ETF dehydrogenase).</text>
</comment>
<evidence type="ECO:0000256" key="2">
    <source>
        <dbReference type="ARBA" id="ARBA00011355"/>
    </source>
</evidence>
<dbReference type="InterPro" id="IPR014729">
    <property type="entry name" value="Rossmann-like_a/b/a_fold"/>
</dbReference>
<feature type="binding site" evidence="6">
    <location>
        <begin position="263"/>
        <end position="267"/>
    </location>
    <ligand>
        <name>FAD</name>
        <dbReference type="ChEBI" id="CHEBI:57692"/>
    </ligand>
</feature>
<sequence>MTDTPNTPVVVLAELTAAGTLRAAVADALGAAAQVGVPHAVLVTAPDAAGDAAPDALVARLGELGAVVVHTAVSEHVGTTMGSAEVAALAAAIEAVLPEAVVLPNSPESRTIAGRLAVRAHGAVTADAVALRRQDGEIVAQHSVFGGDVLAESTVEGGPNIVTLRPGAVEERAQPVAAPEVRPLEVGERAVAAGAQIRSSDPVEMSSDRPALRTAKTVVAGGRGVGSEEGFTTLVEPLADALGAAVGASRAAVDSGFTSADRQVGQTGVIVAPDLYISLGISGAIQHLAGMKTSKTIVAIDSNEDAEIFDHADFGVVGDVFEVVPQLIARLDARRG</sequence>
<dbReference type="PANTHER" id="PTHR43153:SF1">
    <property type="entry name" value="ELECTRON TRANSFER FLAVOPROTEIN SUBUNIT ALPHA, MITOCHONDRIAL"/>
    <property type="match status" value="1"/>
</dbReference>
<dbReference type="AlphaFoldDB" id="A0A4Y8WWZ7"/>
<keyword evidence="4 6" id="KW-0274">FAD</keyword>
<dbReference type="PIRSF" id="PIRSF000089">
    <property type="entry name" value="Electra_flavoP_a"/>
    <property type="match status" value="1"/>
</dbReference>
<comment type="cofactor">
    <cofactor evidence="6">
        <name>FAD</name>
        <dbReference type="ChEBI" id="CHEBI:57692"/>
    </cofactor>
    <text evidence="6">Binds 1 FAD per dimer.</text>
</comment>
<evidence type="ECO:0000256" key="1">
    <source>
        <dbReference type="ARBA" id="ARBA00005817"/>
    </source>
</evidence>
<name>A0A4Y8WWZ7_9MICC</name>
<feature type="domain" description="Electron transfer flavoprotein alpha/beta-subunit N-terminal" evidence="7">
    <location>
        <begin position="9"/>
        <end position="197"/>
    </location>
</feature>
<dbReference type="GO" id="GO:0009055">
    <property type="term" value="F:electron transfer activity"/>
    <property type="evidence" value="ECO:0007669"/>
    <property type="project" value="InterPro"/>
</dbReference>
<dbReference type="InterPro" id="IPR001308">
    <property type="entry name" value="ETF_a/FixB"/>
</dbReference>
<dbReference type="Pfam" id="PF01012">
    <property type="entry name" value="ETF"/>
    <property type="match status" value="1"/>
</dbReference>
<evidence type="ECO:0000256" key="3">
    <source>
        <dbReference type="ARBA" id="ARBA00022630"/>
    </source>
</evidence>
<evidence type="ECO:0000259" key="7">
    <source>
        <dbReference type="SMART" id="SM00893"/>
    </source>
</evidence>
<dbReference type="InterPro" id="IPR014730">
    <property type="entry name" value="ETF_a/b_N"/>
</dbReference>
<keyword evidence="3" id="KW-0285">Flavoprotein</keyword>
<dbReference type="GO" id="GO:0033539">
    <property type="term" value="P:fatty acid beta-oxidation using acyl-CoA dehydrogenase"/>
    <property type="evidence" value="ECO:0007669"/>
    <property type="project" value="TreeGrafter"/>
</dbReference>
<evidence type="ECO:0000256" key="6">
    <source>
        <dbReference type="PIRSR" id="PIRSR000089-1"/>
    </source>
</evidence>
<evidence type="ECO:0000313" key="8">
    <source>
        <dbReference type="EMBL" id="MBB4883529.1"/>
    </source>
</evidence>
<dbReference type="FunFam" id="3.40.50.1220:FF:000001">
    <property type="entry name" value="Electron transfer flavoprotein, alpha subunit"/>
    <property type="match status" value="1"/>
</dbReference>
<comment type="subunit">
    <text evidence="2">Heterodimer of an alpha and a beta subunit.</text>
</comment>
<protein>
    <submittedName>
        <fullName evidence="8">Electron transfer flavoprotein alpha subunit</fullName>
    </submittedName>
</protein>
<dbReference type="Pfam" id="PF00766">
    <property type="entry name" value="ETF_alpha"/>
    <property type="match status" value="1"/>
</dbReference>
<gene>
    <name evidence="8" type="ORF">BJ976_001880</name>
</gene>
<dbReference type="PANTHER" id="PTHR43153">
    <property type="entry name" value="ELECTRON TRANSFER FLAVOPROTEIN ALPHA"/>
    <property type="match status" value="1"/>
</dbReference>
<dbReference type="Gene3D" id="3.40.50.1220">
    <property type="entry name" value="TPP-binding domain"/>
    <property type="match status" value="1"/>
</dbReference>
<dbReference type="SUPFAM" id="SSF52467">
    <property type="entry name" value="DHS-like NAD/FAD-binding domain"/>
    <property type="match status" value="1"/>
</dbReference>
<proteinExistence type="inferred from homology"/>
<reference evidence="8 9" key="1">
    <citation type="submission" date="2020-08" db="EMBL/GenBank/DDBJ databases">
        <title>Sequencing the genomes of 1000 actinobacteria strains.</title>
        <authorList>
            <person name="Klenk H.-P."/>
        </authorList>
    </citation>
    <scope>NUCLEOTIDE SEQUENCE [LARGE SCALE GENOMIC DNA]</scope>
    <source>
        <strain evidence="8 9">DSM 19079</strain>
    </source>
</reference>
<evidence type="ECO:0000256" key="5">
    <source>
        <dbReference type="ARBA" id="ARBA00025649"/>
    </source>
</evidence>
<dbReference type="Gene3D" id="3.40.50.620">
    <property type="entry name" value="HUPs"/>
    <property type="match status" value="1"/>
</dbReference>
<dbReference type="EMBL" id="JACHMC010000001">
    <property type="protein sequence ID" value="MBB4883529.1"/>
    <property type="molecule type" value="Genomic_DNA"/>
</dbReference>
<feature type="binding site" evidence="6">
    <location>
        <begin position="280"/>
        <end position="287"/>
    </location>
    <ligand>
        <name>FAD</name>
        <dbReference type="ChEBI" id="CHEBI:57692"/>
    </ligand>
</feature>
<dbReference type="Proteomes" id="UP000560081">
    <property type="component" value="Unassembled WGS sequence"/>
</dbReference>
<dbReference type="InterPro" id="IPR014731">
    <property type="entry name" value="ETF_asu_C"/>
</dbReference>
<feature type="binding site" evidence="6">
    <location>
        <position position="223"/>
    </location>
    <ligand>
        <name>FAD</name>
        <dbReference type="ChEBI" id="CHEBI:57692"/>
    </ligand>
</feature>
<evidence type="ECO:0000256" key="4">
    <source>
        <dbReference type="ARBA" id="ARBA00022827"/>
    </source>
</evidence>
<comment type="caution">
    <text evidence="8">The sequence shown here is derived from an EMBL/GenBank/DDBJ whole genome shotgun (WGS) entry which is preliminary data.</text>
</comment>
<comment type="similarity">
    <text evidence="1">Belongs to the ETF alpha-subunit/FixB family.</text>
</comment>
<dbReference type="InterPro" id="IPR029035">
    <property type="entry name" value="DHS-like_NAD/FAD-binding_dom"/>
</dbReference>
<keyword evidence="9" id="KW-1185">Reference proteome</keyword>
<evidence type="ECO:0000313" key="9">
    <source>
        <dbReference type="Proteomes" id="UP000560081"/>
    </source>
</evidence>